<sequence>MSFGEFSLIDYDPLSSQGRLDSAPIPAVQFDVEDLQSKQVNHSSLPSSPKHLTWKSIGPVEVNSLSSDPSLYLLNKWSESLAQSSLLASEETLQVASKLSNDSLIPVSEPYSSNFSL</sequence>
<protein>
    <submittedName>
        <fullName evidence="1">Uncharacterized protein</fullName>
    </submittedName>
</protein>
<comment type="caution">
    <text evidence="1">The sequence shown here is derived from an EMBL/GenBank/DDBJ whole genome shotgun (WGS) entry which is preliminary data.</text>
</comment>
<accession>A0A8S9LM27</accession>
<dbReference type="AlphaFoldDB" id="A0A8S9LM27"/>
<evidence type="ECO:0000313" key="1">
    <source>
        <dbReference type="EMBL" id="KAF2606991.1"/>
    </source>
</evidence>
<proteinExistence type="predicted"/>
<dbReference type="Proteomes" id="UP000712281">
    <property type="component" value="Unassembled WGS sequence"/>
</dbReference>
<gene>
    <name evidence="1" type="ORF">F2Q68_00045943</name>
</gene>
<organism evidence="1 2">
    <name type="scientific">Brassica cretica</name>
    <name type="common">Mustard</name>
    <dbReference type="NCBI Taxonomy" id="69181"/>
    <lineage>
        <taxon>Eukaryota</taxon>
        <taxon>Viridiplantae</taxon>
        <taxon>Streptophyta</taxon>
        <taxon>Embryophyta</taxon>
        <taxon>Tracheophyta</taxon>
        <taxon>Spermatophyta</taxon>
        <taxon>Magnoliopsida</taxon>
        <taxon>eudicotyledons</taxon>
        <taxon>Gunneridae</taxon>
        <taxon>Pentapetalae</taxon>
        <taxon>rosids</taxon>
        <taxon>malvids</taxon>
        <taxon>Brassicales</taxon>
        <taxon>Brassicaceae</taxon>
        <taxon>Brassiceae</taxon>
        <taxon>Brassica</taxon>
    </lineage>
</organism>
<dbReference type="EMBL" id="QGKW02000276">
    <property type="protein sequence ID" value="KAF2606991.1"/>
    <property type="molecule type" value="Genomic_DNA"/>
</dbReference>
<name>A0A8S9LM27_BRACR</name>
<reference evidence="1" key="1">
    <citation type="submission" date="2019-12" db="EMBL/GenBank/DDBJ databases">
        <title>Genome sequencing and annotation of Brassica cretica.</title>
        <authorList>
            <person name="Studholme D.J."/>
            <person name="Sarris P.F."/>
        </authorList>
    </citation>
    <scope>NUCLEOTIDE SEQUENCE</scope>
    <source>
        <strain evidence="1">PFS-001/15</strain>
        <tissue evidence="1">Leaf</tissue>
    </source>
</reference>
<evidence type="ECO:0000313" key="2">
    <source>
        <dbReference type="Proteomes" id="UP000712281"/>
    </source>
</evidence>